<dbReference type="PANTHER" id="PTHR43244">
    <property type="match status" value="1"/>
</dbReference>
<dbReference type="GO" id="GO:0016705">
    <property type="term" value="F:oxidoreductase activity, acting on paired donors, with incorporation or reduction of molecular oxygen"/>
    <property type="evidence" value="ECO:0007669"/>
    <property type="project" value="InterPro"/>
</dbReference>
<protein>
    <submittedName>
        <fullName evidence="3">F420-dependent oxidoreductase-like protein</fullName>
    </submittedName>
</protein>
<proteinExistence type="predicted"/>
<dbReference type="RefSeq" id="WP_111326613.1">
    <property type="nucleotide sequence ID" value="NZ_BIFX01000003.1"/>
</dbReference>
<sequence>MEQKKTASLGERIGMTIFAMTPTSLVSTLTELDETGVDHVWVPFGPPWSADLVTVLSAAAARTSRLKLGTAIVPVYSRHPVLLALQALSFEHLAPGRLRLGVGVGSPELAKIIYGEEMEPALSYLREYVQVLRPLLTEGSVKHKGKFFTAEVSLHATTQIPIYVAALGPSAFRLAGEIADGVLPYMSPAHYLLEKALPALQEGASAAGRPRPPVIAHVPVALTKDRTAALEAGRKAVKIYTTYPVYRNMFFAAGFSEVEVDAVADTLLERLLIFGDEDTVGKRLQELLAQGLDELTVGPVAVVDAAEERQRLARLIGQL</sequence>
<dbReference type="PANTHER" id="PTHR43244:SF1">
    <property type="entry name" value="5,10-METHYLENETETRAHYDROMETHANOPTERIN REDUCTASE"/>
    <property type="match status" value="1"/>
</dbReference>
<evidence type="ECO:0000313" key="4">
    <source>
        <dbReference type="Proteomes" id="UP000248806"/>
    </source>
</evidence>
<name>A0A326TQF7_THEHA</name>
<dbReference type="AlphaFoldDB" id="A0A326TQF7"/>
<comment type="caution">
    <text evidence="3">The sequence shown here is derived from an EMBL/GenBank/DDBJ whole genome shotgun (WGS) entry which is preliminary data.</text>
</comment>
<dbReference type="InterPro" id="IPR050564">
    <property type="entry name" value="F420-G6PD/mer"/>
</dbReference>
<organism evidence="3 4">
    <name type="scientific">Thermosporothrix hazakensis</name>
    <dbReference type="NCBI Taxonomy" id="644383"/>
    <lineage>
        <taxon>Bacteria</taxon>
        <taxon>Bacillati</taxon>
        <taxon>Chloroflexota</taxon>
        <taxon>Ktedonobacteria</taxon>
        <taxon>Ktedonobacterales</taxon>
        <taxon>Thermosporotrichaceae</taxon>
        <taxon>Thermosporothrix</taxon>
    </lineage>
</organism>
<dbReference type="InterPro" id="IPR036661">
    <property type="entry name" value="Luciferase-like_sf"/>
</dbReference>
<dbReference type="SUPFAM" id="SSF51679">
    <property type="entry name" value="Bacterial luciferase-like"/>
    <property type="match status" value="1"/>
</dbReference>
<accession>A0A326TQF7</accession>
<evidence type="ECO:0000256" key="1">
    <source>
        <dbReference type="ARBA" id="ARBA00023002"/>
    </source>
</evidence>
<reference evidence="3 4" key="1">
    <citation type="submission" date="2018-06" db="EMBL/GenBank/DDBJ databases">
        <title>Genomic Encyclopedia of Archaeal and Bacterial Type Strains, Phase II (KMG-II): from individual species to whole genera.</title>
        <authorList>
            <person name="Goeker M."/>
        </authorList>
    </citation>
    <scope>NUCLEOTIDE SEQUENCE [LARGE SCALE GENOMIC DNA]</scope>
    <source>
        <strain evidence="3 4">ATCC BAA-1881</strain>
    </source>
</reference>
<dbReference type="Pfam" id="PF00296">
    <property type="entry name" value="Bac_luciferase"/>
    <property type="match status" value="1"/>
</dbReference>
<dbReference type="OrthoDB" id="155463at2"/>
<dbReference type="Proteomes" id="UP000248806">
    <property type="component" value="Unassembled WGS sequence"/>
</dbReference>
<dbReference type="InterPro" id="IPR011251">
    <property type="entry name" value="Luciferase-like_dom"/>
</dbReference>
<gene>
    <name evidence="3" type="ORF">EI42_06236</name>
</gene>
<dbReference type="Gene3D" id="3.20.20.30">
    <property type="entry name" value="Luciferase-like domain"/>
    <property type="match status" value="1"/>
</dbReference>
<keyword evidence="1" id="KW-0560">Oxidoreductase</keyword>
<evidence type="ECO:0000313" key="3">
    <source>
        <dbReference type="EMBL" id="PZW18319.1"/>
    </source>
</evidence>
<dbReference type="EMBL" id="QKUF01000053">
    <property type="protein sequence ID" value="PZW18319.1"/>
    <property type="molecule type" value="Genomic_DNA"/>
</dbReference>
<feature type="domain" description="Luciferase-like" evidence="2">
    <location>
        <begin position="21"/>
        <end position="293"/>
    </location>
</feature>
<keyword evidence="4" id="KW-1185">Reference proteome</keyword>
<evidence type="ECO:0000259" key="2">
    <source>
        <dbReference type="Pfam" id="PF00296"/>
    </source>
</evidence>